<dbReference type="EMBL" id="CAFBIY010000009">
    <property type="protein sequence ID" value="CAB4846632.1"/>
    <property type="molecule type" value="Genomic_DNA"/>
</dbReference>
<proteinExistence type="predicted"/>
<gene>
    <name evidence="3" type="ORF">UFOPK2656_02428</name>
    <name evidence="4" type="ORF">UFOPK3099_00605</name>
    <name evidence="5" type="ORF">UFOPK3267_00288</name>
    <name evidence="6" type="ORF">UFOPK3651_02590</name>
    <name evidence="7" type="ORF">UFOPK3931_00129</name>
    <name evidence="2" type="ORF">UFOPK4189_02587</name>
</gene>
<evidence type="ECO:0000256" key="1">
    <source>
        <dbReference type="SAM" id="MobiDB-lite"/>
    </source>
</evidence>
<dbReference type="EMBL" id="CAEZYF010000017">
    <property type="protein sequence ID" value="CAB4734834.1"/>
    <property type="molecule type" value="Genomic_DNA"/>
</dbReference>
<dbReference type="InterPro" id="IPR019239">
    <property type="entry name" value="VapB_antitoxin"/>
</dbReference>
<dbReference type="EMBL" id="CAFBMT010000018">
    <property type="protein sequence ID" value="CAB4947052.1"/>
    <property type="molecule type" value="Genomic_DNA"/>
</dbReference>
<evidence type="ECO:0000313" key="2">
    <source>
        <dbReference type="EMBL" id="CAB4364827.1"/>
    </source>
</evidence>
<sequence>MSRTNIDIDDELCRQVMDRFHLSTKRDAVNLALRHLAGEPLDVDDARSLRGTGWEGDLDEMRSSRT</sequence>
<dbReference type="EMBL" id="CAFAAV010000031">
    <property type="protein sequence ID" value="CAB4809014.1"/>
    <property type="molecule type" value="Genomic_DNA"/>
</dbReference>
<evidence type="ECO:0000313" key="3">
    <source>
        <dbReference type="EMBL" id="CAB4734834.1"/>
    </source>
</evidence>
<dbReference type="Pfam" id="PF09957">
    <property type="entry name" value="VapB_antitoxin"/>
    <property type="match status" value="1"/>
</dbReference>
<reference evidence="4" key="1">
    <citation type="submission" date="2020-05" db="EMBL/GenBank/DDBJ databases">
        <authorList>
            <person name="Chiriac C."/>
            <person name="Salcher M."/>
            <person name="Ghai R."/>
            <person name="Kavagutti S V."/>
        </authorList>
    </citation>
    <scope>NUCLEOTIDE SEQUENCE</scope>
</reference>
<dbReference type="EMBL" id="CAFBOL010000002">
    <property type="protein sequence ID" value="CAB4971194.1"/>
    <property type="molecule type" value="Genomic_DNA"/>
</dbReference>
<organism evidence="4">
    <name type="scientific">freshwater metagenome</name>
    <dbReference type="NCBI Taxonomy" id="449393"/>
    <lineage>
        <taxon>unclassified sequences</taxon>
        <taxon>metagenomes</taxon>
        <taxon>ecological metagenomes</taxon>
    </lineage>
</organism>
<name>A0A6J6YL76_9ZZZZ</name>
<evidence type="ECO:0000313" key="7">
    <source>
        <dbReference type="EMBL" id="CAB4971194.1"/>
    </source>
</evidence>
<dbReference type="EMBL" id="CAESGF010000019">
    <property type="protein sequence ID" value="CAB4364827.1"/>
    <property type="molecule type" value="Genomic_DNA"/>
</dbReference>
<evidence type="ECO:0000313" key="6">
    <source>
        <dbReference type="EMBL" id="CAB4947052.1"/>
    </source>
</evidence>
<protein>
    <submittedName>
        <fullName evidence="4">Unannotated protein</fullName>
    </submittedName>
</protein>
<evidence type="ECO:0000313" key="4">
    <source>
        <dbReference type="EMBL" id="CAB4809014.1"/>
    </source>
</evidence>
<feature type="region of interest" description="Disordered" evidence="1">
    <location>
        <begin position="45"/>
        <end position="66"/>
    </location>
</feature>
<accession>A0A6J6YL76</accession>
<evidence type="ECO:0000313" key="5">
    <source>
        <dbReference type="EMBL" id="CAB4846632.1"/>
    </source>
</evidence>
<dbReference type="AlphaFoldDB" id="A0A6J6YL76"/>